<feature type="transmembrane region" description="Helical" evidence="3">
    <location>
        <begin position="1532"/>
        <end position="1555"/>
    </location>
</feature>
<evidence type="ECO:0000256" key="1">
    <source>
        <dbReference type="PROSITE-ProRule" id="PRU00023"/>
    </source>
</evidence>
<evidence type="ECO:0000256" key="3">
    <source>
        <dbReference type="SAM" id="Phobius"/>
    </source>
</evidence>
<dbReference type="SUPFAM" id="SSF48403">
    <property type="entry name" value="Ankyrin repeat"/>
    <property type="match status" value="1"/>
</dbReference>
<keyword evidence="3" id="KW-1133">Transmembrane helix</keyword>
<evidence type="ECO:0000256" key="2">
    <source>
        <dbReference type="SAM" id="MobiDB-lite"/>
    </source>
</evidence>
<feature type="region of interest" description="Disordered" evidence="2">
    <location>
        <begin position="415"/>
        <end position="460"/>
    </location>
</feature>
<feature type="compositionally biased region" description="Low complexity" evidence="2">
    <location>
        <begin position="473"/>
        <end position="483"/>
    </location>
</feature>
<keyword evidence="3" id="KW-0812">Transmembrane</keyword>
<dbReference type="PANTHER" id="PTHR45725:SF18">
    <property type="entry name" value="ORC1-LIKE AAA ATPASE DOMAIN-CONTAINING PROTEIN"/>
    <property type="match status" value="1"/>
</dbReference>
<keyword evidence="1" id="KW-0040">ANK repeat</keyword>
<dbReference type="Gene3D" id="1.25.40.20">
    <property type="entry name" value="Ankyrin repeat-containing domain"/>
    <property type="match status" value="1"/>
</dbReference>
<dbReference type="InterPro" id="IPR002110">
    <property type="entry name" value="Ankyrin_rpt"/>
</dbReference>
<organism evidence="4 5">
    <name type="scientific">Pleodorina starrii</name>
    <dbReference type="NCBI Taxonomy" id="330485"/>
    <lineage>
        <taxon>Eukaryota</taxon>
        <taxon>Viridiplantae</taxon>
        <taxon>Chlorophyta</taxon>
        <taxon>core chlorophytes</taxon>
        <taxon>Chlorophyceae</taxon>
        <taxon>CS clade</taxon>
        <taxon>Chlamydomonadales</taxon>
        <taxon>Volvocaceae</taxon>
        <taxon>Pleodorina</taxon>
    </lineage>
</organism>
<dbReference type="Proteomes" id="UP001165080">
    <property type="component" value="Unassembled WGS sequence"/>
</dbReference>
<feature type="compositionally biased region" description="Polar residues" evidence="2">
    <location>
        <begin position="415"/>
        <end position="433"/>
    </location>
</feature>
<feature type="region of interest" description="Disordered" evidence="2">
    <location>
        <begin position="960"/>
        <end position="994"/>
    </location>
</feature>
<sequence>MGPAVFELSPDRGPWSWTLLWGRGKATLLQSPQLNRALQAMAMGTCGGHPSADGVMWVAGAPAPPEAQQAAAEAACCHKLQPQPSSTPAAAATVTLQPPATAAAALRTPLRLLLSDLAMILCQLLLFINHYRRLLDANLCAHLPAAGTGVPAPGPLAAYPCSAPTPARIAFLAARADATFRASLALPLGEMWVPLVTAAILGQVVALLLLPRAAYLAFGRRACMVAVGLLPKAASLVSFLAAFPDAAAPSSYFGTYLPLEGAIVVWQQVVYNYPFWPGMAVLAAHCALSTVICTTVPPRLAAAGSPPLFSPGWVLVQTYACAALAAVVALQQHPASARALRAAQRSGAAAAATALEGASAGTACAPLPGLLPPAQCSTTSSANISSGVSAGSGLAKDAQQDAQLKAAVRRLLTGNRSSGSCTSNTGSVSFTRTAPSSSAGSLGSSAAPSEPGSAAGSGSHAVAVGAAQAAAGRSDAAAASPPSAQKPWRQPTQGAHSTAAAAAAARAAAPLMAYESRNRPAGQPSSACRRLMGTAPLLAAGESPAAAAAAPCPPAAPVAPAQVPYASPGSSAGGSRPSAAAASPPSGSLPPPGAFSLKQPTGLSKWTIVEDQEFEAPAAAVGVGMGASLDALGHAAGRGRRVRRYQSRAPPQRVHMKIPWAEPDQLPGNFLERLNLALSEGLDCMAVGVSVRAGCIELVFDVVPQAAFDSASDYQAGQSRRRHVQQHHDHHHRLDQPPISAVASFLADAAPLAPLTPLRGEQQQQQPQRPPGHLDLLGLVGPGAEAICAIGIDGGIGGGGGGEAAGADPHGALEAAVLSGLLRDAEPSSWIDALHLQPPPGAEVLTQACGRVWISRWDHTLRQWVPEKVGGIRPSQLPRIAQLRPPCIVVRRREAPAAASPQPSSDGGNPGAGLQPVSGGGGGGAVVRVTVTNADGATPPAFSARCRGRYIPVVARRMRASPSDSGWRGGEDCRDGDGGDERRPGAAAAASSPGEQAVPSIFELELPSGLPRNGLVVVECKVGKLLSNWRPLIVTEDPQLAAELESLLVPPAPQPPACPDAAANSYAAALALAAAADAAFVDADADADGGAGWDELANDLGLWLDYLEVLGLNTEFTPSLPAADTAGAVDDGAEAEASDRHAPAAADSAAAAADPAAAAASAGGVAAQAEGAAAAGSGAGAAEVGSLGLDLGPGLAALYATEGYGAHMAGIGASLLEFAVDRGWSHTADLLVRQMLAAGVPWSEVLRRCSSDGLTLLHRAVRSGRADVVELVVALGEKHGTTFDWQAVSLNDAAGRQAGDGGDGDASIGGGGAAGMTPLHLAASLPDGGRLAERILREYQAACQLWGSTVDCYGLRPADCARASGHLHLADSHRAGTAGAAGGGEAAVAAAAATSPPPPGPSGTVGMSTNTISSVGALSGGGAAAGGDEAGNARGGGASHRHASPPQAAPARTCARVGLALAGAAAAATAALRGVAALLAAPFVGDRDAESKYVQAVGSEFVLWCCGYLVFQMCTVFAVYGRMVKEGRAHEMVGMALFCAPHFASAALLCAHYGAWLALREPLCVTVTLTRTAAKLAPVLGLLPYPNSARNYLSVGMDVLLEGLIVAYFERMRAPFVLPLRALEGIATGLLYTRERVQLRLAPPGVSPLAYALAWNLGCGVITAAIDAACRRRFAAAAAGAGAAARFGRVASSGADGGGWMAGLAAAQARGGGGVSAAQPTEGAEAAAVGPKWKKVD</sequence>
<dbReference type="InterPro" id="IPR051425">
    <property type="entry name" value="Formin_Homology"/>
</dbReference>
<evidence type="ECO:0000313" key="5">
    <source>
        <dbReference type="Proteomes" id="UP001165080"/>
    </source>
</evidence>
<keyword evidence="5" id="KW-1185">Reference proteome</keyword>
<dbReference type="PANTHER" id="PTHR45725">
    <property type="entry name" value="FORMIN HOMOLOGY 2 FAMILY MEMBER"/>
    <property type="match status" value="1"/>
</dbReference>
<feature type="repeat" description="ANK" evidence="1">
    <location>
        <begin position="1252"/>
        <end position="1276"/>
    </location>
</feature>
<feature type="transmembrane region" description="Helical" evidence="3">
    <location>
        <begin position="275"/>
        <end position="296"/>
    </location>
</feature>
<accession>A0A9W6BAQ0</accession>
<feature type="compositionally biased region" description="Low complexity" evidence="2">
    <location>
        <begin position="1716"/>
        <end position="1728"/>
    </location>
</feature>
<feature type="compositionally biased region" description="Low complexity" evidence="2">
    <location>
        <begin position="434"/>
        <end position="460"/>
    </location>
</feature>
<feature type="transmembrane region" description="Helical" evidence="3">
    <location>
        <begin position="222"/>
        <end position="243"/>
    </location>
</feature>
<keyword evidence="3" id="KW-0472">Membrane</keyword>
<name>A0A9W6BAQ0_9CHLO</name>
<feature type="transmembrane region" description="Helical" evidence="3">
    <location>
        <begin position="1501"/>
        <end position="1520"/>
    </location>
</feature>
<reference evidence="4 5" key="1">
    <citation type="journal article" date="2023" name="Commun. Biol.">
        <title>Reorganization of the ancestral sex-determining regions during the evolution of trioecy in Pleodorina starrii.</title>
        <authorList>
            <person name="Takahashi K."/>
            <person name="Suzuki S."/>
            <person name="Kawai-Toyooka H."/>
            <person name="Yamamoto K."/>
            <person name="Hamaji T."/>
            <person name="Ootsuki R."/>
            <person name="Yamaguchi H."/>
            <person name="Kawachi M."/>
            <person name="Higashiyama T."/>
            <person name="Nozaki H."/>
        </authorList>
    </citation>
    <scope>NUCLEOTIDE SEQUENCE [LARGE SCALE GENOMIC DNA]</scope>
    <source>
        <strain evidence="4 5">NIES-4479</strain>
    </source>
</reference>
<feature type="compositionally biased region" description="Basic and acidic residues" evidence="2">
    <location>
        <begin position="969"/>
        <end position="984"/>
    </location>
</feature>
<feature type="region of interest" description="Disordered" evidence="2">
    <location>
        <begin position="564"/>
        <end position="596"/>
    </location>
</feature>
<feature type="compositionally biased region" description="Gly residues" evidence="2">
    <location>
        <begin position="1421"/>
        <end position="1438"/>
    </location>
</feature>
<feature type="region of interest" description="Disordered" evidence="2">
    <location>
        <begin position="1715"/>
        <end position="1737"/>
    </location>
</feature>
<feature type="region of interest" description="Disordered" evidence="2">
    <location>
        <begin position="894"/>
        <end position="922"/>
    </location>
</feature>
<feature type="compositionally biased region" description="Low complexity" evidence="2">
    <location>
        <begin position="896"/>
        <end position="905"/>
    </location>
</feature>
<gene>
    <name evidence="4" type="primary">PLEST001114</name>
    <name evidence="4" type="ORF">PLESTB_000114300</name>
</gene>
<dbReference type="PROSITE" id="PS50088">
    <property type="entry name" value="ANK_REPEAT"/>
    <property type="match status" value="1"/>
</dbReference>
<feature type="region of interest" description="Disordered" evidence="2">
    <location>
        <begin position="473"/>
        <end position="502"/>
    </location>
</feature>
<dbReference type="InterPro" id="IPR036770">
    <property type="entry name" value="Ankyrin_rpt-contain_sf"/>
</dbReference>
<proteinExistence type="predicted"/>
<dbReference type="OrthoDB" id="543645at2759"/>
<feature type="region of interest" description="Disordered" evidence="2">
    <location>
        <begin position="1389"/>
        <end position="1409"/>
    </location>
</feature>
<comment type="caution">
    <text evidence="4">The sequence shown here is derived from an EMBL/GenBank/DDBJ whole genome shotgun (WGS) entry which is preliminary data.</text>
</comment>
<feature type="transmembrane region" description="Helical" evidence="3">
    <location>
        <begin position="308"/>
        <end position="330"/>
    </location>
</feature>
<feature type="region of interest" description="Disordered" evidence="2">
    <location>
        <begin position="1421"/>
        <end position="1448"/>
    </location>
</feature>
<dbReference type="PROSITE" id="PS50297">
    <property type="entry name" value="ANK_REP_REGION"/>
    <property type="match status" value="1"/>
</dbReference>
<protein>
    <submittedName>
        <fullName evidence="4">Uncharacterized protein</fullName>
    </submittedName>
</protein>
<evidence type="ECO:0000313" key="4">
    <source>
        <dbReference type="EMBL" id="GLC48589.1"/>
    </source>
</evidence>
<dbReference type="EMBL" id="BRXU01000001">
    <property type="protein sequence ID" value="GLC48589.1"/>
    <property type="molecule type" value="Genomic_DNA"/>
</dbReference>
<feature type="compositionally biased region" description="Low complexity" evidence="2">
    <location>
        <begin position="564"/>
        <end position="586"/>
    </location>
</feature>
<feature type="transmembrane region" description="Helical" evidence="3">
    <location>
        <begin position="191"/>
        <end position="210"/>
    </location>
</feature>
<feature type="compositionally biased region" description="Low complexity" evidence="2">
    <location>
        <begin position="985"/>
        <end position="994"/>
    </location>
</feature>